<organism evidence="5 6">
    <name type="scientific">Goodea atripinnis</name>
    <dbReference type="NCBI Taxonomy" id="208336"/>
    <lineage>
        <taxon>Eukaryota</taxon>
        <taxon>Metazoa</taxon>
        <taxon>Chordata</taxon>
        <taxon>Craniata</taxon>
        <taxon>Vertebrata</taxon>
        <taxon>Euteleostomi</taxon>
        <taxon>Actinopterygii</taxon>
        <taxon>Neopterygii</taxon>
        <taxon>Teleostei</taxon>
        <taxon>Neoteleostei</taxon>
        <taxon>Acanthomorphata</taxon>
        <taxon>Ovalentaria</taxon>
        <taxon>Atherinomorphae</taxon>
        <taxon>Cyprinodontiformes</taxon>
        <taxon>Goodeidae</taxon>
        <taxon>Goodea</taxon>
    </lineage>
</organism>
<dbReference type="InterPro" id="IPR055419">
    <property type="entry name" value="Spectrin_PEPL/EVPL"/>
</dbReference>
<comment type="caution">
    <text evidence="5">The sequence shown here is derived from an EMBL/GenBank/DDBJ whole genome shotgun (WGS) entry which is preliminary data.</text>
</comment>
<proteinExistence type="inferred from homology"/>
<comment type="similarity">
    <text evidence="1">Belongs to the plakin or cytolinker family.</text>
</comment>
<feature type="coiled-coil region" evidence="3">
    <location>
        <begin position="10"/>
        <end position="37"/>
    </location>
</feature>
<evidence type="ECO:0000259" key="4">
    <source>
        <dbReference type="Pfam" id="PF23160"/>
    </source>
</evidence>
<dbReference type="InterPro" id="IPR043197">
    <property type="entry name" value="Plakin"/>
</dbReference>
<evidence type="ECO:0000256" key="2">
    <source>
        <dbReference type="ARBA" id="ARBA00023054"/>
    </source>
</evidence>
<dbReference type="EMBL" id="JAHRIO010070317">
    <property type="protein sequence ID" value="MEQ2181023.1"/>
    <property type="molecule type" value="Genomic_DNA"/>
</dbReference>
<evidence type="ECO:0000313" key="5">
    <source>
        <dbReference type="EMBL" id="MEQ2181023.1"/>
    </source>
</evidence>
<reference evidence="5 6" key="1">
    <citation type="submission" date="2021-06" db="EMBL/GenBank/DDBJ databases">
        <authorList>
            <person name="Palmer J.M."/>
        </authorList>
    </citation>
    <scope>NUCLEOTIDE SEQUENCE [LARGE SCALE GENOMIC DNA]</scope>
    <source>
        <strain evidence="5 6">GA_2019</strain>
        <tissue evidence="5">Muscle</tissue>
    </source>
</reference>
<evidence type="ECO:0000256" key="3">
    <source>
        <dbReference type="SAM" id="Coils"/>
    </source>
</evidence>
<evidence type="ECO:0000313" key="6">
    <source>
        <dbReference type="Proteomes" id="UP001476798"/>
    </source>
</evidence>
<feature type="domain" description="Periplakin/Envoplakin N-terminal" evidence="4">
    <location>
        <begin position="20"/>
        <end position="127"/>
    </location>
</feature>
<name>A0ABV0PC46_9TELE</name>
<dbReference type="PANTHER" id="PTHR23169">
    <property type="entry name" value="ENVOPLAKIN"/>
    <property type="match status" value="1"/>
</dbReference>
<keyword evidence="2 3" id="KW-0175">Coiled coil</keyword>
<keyword evidence="6" id="KW-1185">Reference proteome</keyword>
<protein>
    <recommendedName>
        <fullName evidence="4">Periplakin/Envoplakin N-terminal domain-containing protein</fullName>
    </recommendedName>
</protein>
<sequence>MCLFVLNSTTTELAALIEKLQKSADKVEKNIYDIEQNLNKDVSKINDGKQPLYQEDTNKRILNSLELLDSLDEDARNTKRLQHPQAEMIEQDALNVSDTFLSYLMFSMFQLRERVNKLKEEHDRIYHLSRTEGMPSVNWDNIMEDKMENLNNKGYGQDLSTVESEVEEHNIFHSEVEALAPHISTGGDKASSSARQRYLVTLRDYMQRCTNDLFWMDQQAEERFNYDWSDTNLDYPARQRQYEVAGGTDPHCTSKHEMPEGCT</sequence>
<accession>A0ABV0PC46</accession>
<gene>
    <name evidence="5" type="ORF">GOODEAATRI_007108</name>
</gene>
<dbReference type="Proteomes" id="UP001476798">
    <property type="component" value="Unassembled WGS sequence"/>
</dbReference>
<dbReference type="PANTHER" id="PTHR23169:SF10">
    <property type="entry name" value="PERIPLAKIN"/>
    <property type="match status" value="1"/>
</dbReference>
<dbReference type="Gene3D" id="1.20.58.60">
    <property type="match status" value="2"/>
</dbReference>
<evidence type="ECO:0000256" key="1">
    <source>
        <dbReference type="ARBA" id="ARBA00009109"/>
    </source>
</evidence>
<dbReference type="SUPFAM" id="SSF46966">
    <property type="entry name" value="Spectrin repeat"/>
    <property type="match status" value="1"/>
</dbReference>
<dbReference type="Pfam" id="PF23160">
    <property type="entry name" value="Spectrin_1st_PEPL"/>
    <property type="match status" value="1"/>
</dbReference>